<keyword evidence="1" id="KW-0732">Signal</keyword>
<dbReference type="OrthoDB" id="648347at2"/>
<feature type="chain" id="PRO_5026241407" evidence="1">
    <location>
        <begin position="23"/>
        <end position="335"/>
    </location>
</feature>
<keyword evidence="3" id="KW-1185">Reference proteome</keyword>
<evidence type="ECO:0000256" key="1">
    <source>
        <dbReference type="SAM" id="SignalP"/>
    </source>
</evidence>
<name>A0A6I3LK15_9FLAO</name>
<dbReference type="Proteomes" id="UP000438760">
    <property type="component" value="Unassembled WGS sequence"/>
</dbReference>
<dbReference type="Pfam" id="PF11751">
    <property type="entry name" value="PorP_SprF"/>
    <property type="match status" value="1"/>
</dbReference>
<sequence>MKKIFRKSYLVIILLVSQLGSAQEGMSVYSEYLADNYYLLHPAMAGIKNSLQVRMSTRQQWSGVDDAPKLMTLNASTRLNDQSAIGAVFFNDKNGYHSQTGFKGTYAYHITFSESRYDLHQLSFGLSAGFARTSLDESEFGGFDPNIDGTSSIKDSYFTMDVGAAYHYKNFFSMLTVKNAITSKSNLYSDAESNNLRKYLLGAGYAFGNTKYGEGWIYEPSTLIQYTEELEEIAMDINMKVYRQFEFGRIWAGVSYRTNFNGADYEKQGQIKTQRLQYFTPLIGGNYKNLSFSYAYSQPTGDVKFTNSGFHQFTIGINLFPKRVSLDCNCPTVKD</sequence>
<dbReference type="InterPro" id="IPR019861">
    <property type="entry name" value="PorP/SprF_Bacteroidetes"/>
</dbReference>
<dbReference type="NCBIfam" id="TIGR03519">
    <property type="entry name" value="T9SS_PorP_fam"/>
    <property type="match status" value="1"/>
</dbReference>
<comment type="caution">
    <text evidence="2">The sequence shown here is derived from an EMBL/GenBank/DDBJ whole genome shotgun (WGS) entry which is preliminary data.</text>
</comment>
<evidence type="ECO:0000313" key="2">
    <source>
        <dbReference type="EMBL" id="MTG96821.1"/>
    </source>
</evidence>
<feature type="signal peptide" evidence="1">
    <location>
        <begin position="1"/>
        <end position="22"/>
    </location>
</feature>
<dbReference type="AlphaFoldDB" id="A0A6I3LK15"/>
<dbReference type="EMBL" id="WMJX01000002">
    <property type="protein sequence ID" value="MTG96821.1"/>
    <property type="molecule type" value="Genomic_DNA"/>
</dbReference>
<accession>A0A6I3LK15</accession>
<reference evidence="2 3" key="1">
    <citation type="submission" date="2019-11" db="EMBL/GenBank/DDBJ databases">
        <title>Genome of Strain BIT-d1.</title>
        <authorList>
            <person name="Yang Y."/>
        </authorList>
    </citation>
    <scope>NUCLEOTIDE SEQUENCE [LARGE SCALE GENOMIC DNA]</scope>
    <source>
        <strain evidence="2 3">BIT-d1</strain>
    </source>
</reference>
<dbReference type="RefSeq" id="WP_155090876.1">
    <property type="nucleotide sequence ID" value="NZ_CP102754.1"/>
</dbReference>
<gene>
    <name evidence="2" type="ORF">GJV76_01460</name>
</gene>
<proteinExistence type="predicted"/>
<organism evidence="2 3">
    <name type="scientific">Myroides albus</name>
    <dbReference type="NCBI Taxonomy" id="2562892"/>
    <lineage>
        <taxon>Bacteria</taxon>
        <taxon>Pseudomonadati</taxon>
        <taxon>Bacteroidota</taxon>
        <taxon>Flavobacteriia</taxon>
        <taxon>Flavobacteriales</taxon>
        <taxon>Flavobacteriaceae</taxon>
        <taxon>Myroides</taxon>
    </lineage>
</organism>
<protein>
    <submittedName>
        <fullName evidence="2">Type IX secretion system membrane protein PorP/SprF</fullName>
    </submittedName>
</protein>
<evidence type="ECO:0000313" key="3">
    <source>
        <dbReference type="Proteomes" id="UP000438760"/>
    </source>
</evidence>